<dbReference type="Pfam" id="PF06289">
    <property type="entry name" value="FlbD"/>
    <property type="match status" value="1"/>
</dbReference>
<keyword evidence="2" id="KW-1185">Reference proteome</keyword>
<keyword evidence="1" id="KW-0966">Cell projection</keyword>
<protein>
    <submittedName>
        <fullName evidence="1">Flagellar protein FlbD</fullName>
    </submittedName>
</protein>
<name>A0ABS2PWM3_9BACL</name>
<accession>A0ABS2PWM3</accession>
<reference evidence="1 2" key="1">
    <citation type="submission" date="2021-01" db="EMBL/GenBank/DDBJ databases">
        <title>Genomic Encyclopedia of Type Strains, Phase IV (KMG-IV): sequencing the most valuable type-strain genomes for metagenomic binning, comparative biology and taxonomic classification.</title>
        <authorList>
            <person name="Goeker M."/>
        </authorList>
    </citation>
    <scope>NUCLEOTIDE SEQUENCE [LARGE SCALE GENOMIC DNA]</scope>
    <source>
        <strain evidence="1 2">DSM 28236</strain>
    </source>
</reference>
<gene>
    <name evidence="1" type="ORF">JOD45_000556</name>
</gene>
<dbReference type="EMBL" id="JAFBER010000002">
    <property type="protein sequence ID" value="MBM7644363.1"/>
    <property type="molecule type" value="Genomic_DNA"/>
</dbReference>
<sequence length="89" mass="9861">MAKHLGLGLYTMIKLTRLNGRTFILNVLLIEQIESLPDTTITLTNGKKIVVKDSLDDVSKKARDFIRKIPLVSLTAAREGMSSCSEAKE</sequence>
<comment type="caution">
    <text evidence="1">The sequence shown here is derived from an EMBL/GenBank/DDBJ whole genome shotgun (WGS) entry which is preliminary data.</text>
</comment>
<organism evidence="1 2">
    <name type="scientific">Scopulibacillus daqui</name>
    <dbReference type="NCBI Taxonomy" id="1469162"/>
    <lineage>
        <taxon>Bacteria</taxon>
        <taxon>Bacillati</taxon>
        <taxon>Bacillota</taxon>
        <taxon>Bacilli</taxon>
        <taxon>Bacillales</taxon>
        <taxon>Sporolactobacillaceae</taxon>
        <taxon>Scopulibacillus</taxon>
    </lineage>
</organism>
<proteinExistence type="predicted"/>
<keyword evidence="1" id="KW-0282">Flagellum</keyword>
<dbReference type="PANTHER" id="PTHR39185">
    <property type="entry name" value="SWARMING MOTILITY PROTEIN SWRD"/>
    <property type="match status" value="1"/>
</dbReference>
<dbReference type="PANTHER" id="PTHR39185:SF1">
    <property type="entry name" value="SWARMING MOTILITY PROTEIN SWRD"/>
    <property type="match status" value="1"/>
</dbReference>
<evidence type="ECO:0000313" key="2">
    <source>
        <dbReference type="Proteomes" id="UP000808914"/>
    </source>
</evidence>
<dbReference type="Proteomes" id="UP000808914">
    <property type="component" value="Unassembled WGS sequence"/>
</dbReference>
<keyword evidence="1" id="KW-0969">Cilium</keyword>
<dbReference type="InterPro" id="IPR009384">
    <property type="entry name" value="SwrD-like"/>
</dbReference>
<evidence type="ECO:0000313" key="1">
    <source>
        <dbReference type="EMBL" id="MBM7644363.1"/>
    </source>
</evidence>